<feature type="transmembrane region" description="Helical" evidence="2">
    <location>
        <begin position="648"/>
        <end position="672"/>
    </location>
</feature>
<feature type="transmembrane region" description="Helical" evidence="2">
    <location>
        <begin position="190"/>
        <end position="211"/>
    </location>
</feature>
<feature type="transmembrane region" description="Helical" evidence="2">
    <location>
        <begin position="567"/>
        <end position="586"/>
    </location>
</feature>
<accession>A0ABQ0AQN7</accession>
<feature type="transmembrane region" description="Helical" evidence="2">
    <location>
        <begin position="523"/>
        <end position="546"/>
    </location>
</feature>
<feature type="transmembrane region" description="Helical" evidence="2">
    <location>
        <begin position="95"/>
        <end position="118"/>
    </location>
</feature>
<dbReference type="NCBIfam" id="TIGR02123">
    <property type="entry name" value="TRAP_fused"/>
    <property type="match status" value="1"/>
</dbReference>
<evidence type="ECO:0000313" key="5">
    <source>
        <dbReference type="Proteomes" id="UP001441944"/>
    </source>
</evidence>
<proteinExistence type="predicted"/>
<comment type="function">
    <text evidence="1">Part of the tripartite ATP-independent periplasmic (TRAP) transport system.</text>
</comment>
<comment type="subcellular location">
    <subcellularLocation>
        <location evidence="1">Cell inner membrane</location>
        <topology evidence="1">Multi-pass membrane protein</topology>
    </subcellularLocation>
</comment>
<gene>
    <name evidence="4" type="ORF">NBRC116598_36190</name>
</gene>
<organism evidence="4 5">
    <name type="scientific">Pseudophaeobacter arcticus</name>
    <dbReference type="NCBI Taxonomy" id="385492"/>
    <lineage>
        <taxon>Bacteria</taxon>
        <taxon>Pseudomonadati</taxon>
        <taxon>Pseudomonadota</taxon>
        <taxon>Alphaproteobacteria</taxon>
        <taxon>Rhodobacterales</taxon>
        <taxon>Paracoccaceae</taxon>
        <taxon>Pseudophaeobacter</taxon>
    </lineage>
</organism>
<dbReference type="Pfam" id="PF11874">
    <property type="entry name" value="DUF3394"/>
    <property type="match status" value="1"/>
</dbReference>
<dbReference type="InterPro" id="IPR011853">
    <property type="entry name" value="TRAP_DctM-Dct_fused"/>
</dbReference>
<dbReference type="InterPro" id="IPR021814">
    <property type="entry name" value="DUF3394"/>
</dbReference>
<dbReference type="InterPro" id="IPR010656">
    <property type="entry name" value="DctM"/>
</dbReference>
<feature type="transmembrane region" description="Helical" evidence="2">
    <location>
        <begin position="811"/>
        <end position="834"/>
    </location>
</feature>
<dbReference type="RefSeq" id="WP_353401967.1">
    <property type="nucleotide sequence ID" value="NZ_BAABWU010000019.1"/>
</dbReference>
<evidence type="ECO:0000259" key="3">
    <source>
        <dbReference type="Pfam" id="PF06808"/>
    </source>
</evidence>
<feature type="transmembrane region" description="Helical" evidence="2">
    <location>
        <begin position="71"/>
        <end position="88"/>
    </location>
</feature>
<dbReference type="EMBL" id="BAABWU010000019">
    <property type="protein sequence ID" value="GAA6198174.1"/>
    <property type="molecule type" value="Genomic_DNA"/>
</dbReference>
<dbReference type="Proteomes" id="UP001441944">
    <property type="component" value="Unassembled WGS sequence"/>
</dbReference>
<keyword evidence="2" id="KW-0472">Membrane</keyword>
<feature type="transmembrane region" description="Helical" evidence="2">
    <location>
        <begin position="492"/>
        <end position="511"/>
    </location>
</feature>
<dbReference type="Pfam" id="PF06808">
    <property type="entry name" value="DctM"/>
    <property type="match status" value="2"/>
</dbReference>
<name>A0ABQ0AQN7_9RHOB</name>
<feature type="transmembrane region" description="Helical" evidence="2">
    <location>
        <begin position="745"/>
        <end position="767"/>
    </location>
</feature>
<dbReference type="PANTHER" id="PTHR43849">
    <property type="entry name" value="BLL3936 PROTEIN"/>
    <property type="match status" value="1"/>
</dbReference>
<feature type="transmembrane region" description="Helical" evidence="2">
    <location>
        <begin position="124"/>
        <end position="146"/>
    </location>
</feature>
<reference evidence="4 5" key="1">
    <citation type="submission" date="2024-04" db="EMBL/GenBank/DDBJ databases">
        <title>Draft genome sequence of Pseudophaeobacter arcticus NBRC 116598.</title>
        <authorList>
            <person name="Miyakawa T."/>
            <person name="Kusuya Y."/>
            <person name="Miura T."/>
        </authorList>
    </citation>
    <scope>NUCLEOTIDE SEQUENCE [LARGE SCALE GENOMIC DNA]</scope>
    <source>
        <strain evidence="4 5">SU-CL00105</strain>
    </source>
</reference>
<keyword evidence="2" id="KW-0812">Transmembrane</keyword>
<keyword evidence="1" id="KW-1003">Cell membrane</keyword>
<evidence type="ECO:0000256" key="1">
    <source>
        <dbReference type="RuleBase" id="RU369079"/>
    </source>
</evidence>
<feature type="domain" description="TRAP C4-dicarboxylate transport system permease DctM subunit" evidence="3">
    <location>
        <begin position="265"/>
        <end position="515"/>
    </location>
</feature>
<feature type="transmembrane region" description="Helical" evidence="2">
    <location>
        <begin position="454"/>
        <end position="471"/>
    </location>
</feature>
<comment type="caution">
    <text evidence="4">The sequence shown here is derived from an EMBL/GenBank/DDBJ whole genome shotgun (WGS) entry which is preliminary data.</text>
</comment>
<feature type="transmembrane region" description="Helical" evidence="2">
    <location>
        <begin position="592"/>
        <end position="609"/>
    </location>
</feature>
<protein>
    <submittedName>
        <fullName evidence="4">TRAP transporter permease</fullName>
    </submittedName>
</protein>
<keyword evidence="1" id="KW-0997">Cell inner membrane</keyword>
<feature type="transmembrane region" description="Helical" evidence="2">
    <location>
        <begin position="684"/>
        <end position="705"/>
    </location>
</feature>
<keyword evidence="1" id="KW-0813">Transport</keyword>
<sequence length="1033" mass="109248">MTSDAQGNRPLSEDELQELVASSDAGARNPVGAVGLSLAVIAVSWSVFQVILASPLANYLLPGAVNNNSRLIHLAFALMLGFMAYPAMGRESRNLISFALGHLGTVLGLGAFTVAVMITVSPDISINVAVAIGAVVALALVAPTFLNGSGVASGVERLVSALGMFAAIVVLFYSAFAILGQYLLDGWSSTLQAVALILALAMGAWFVLSYVRQWKTPEGGFVPVQDWALAGAGVFVAIYGYLNYQKIVDSGGLADDIDKFYALAGLLILFEAARRALGPAMAIIATIFLAYVFFGSSDWVPEVIRWKGASLKKAMSHMWITSEGVFGIALGVSTKFVFLFVLFGALLDKAGAGNYFIKMAFGALGHLRGGPAKAAVVGSAATGLISGSSIANVVTTGTFTIPLMKRVGFSSEQAGSVEVASSVNGQIMPPVMGAAAFLMVEYVGISYVEVITHAFLPAAISYIALVYIVHLEAVKRNMPTLGNREVHMTRTILGMASFFAVFAGLCYGSQFPVEAAYRWVPSIAGVLMFGVVFAIYVALVALASSIDDLEPDDPNAKEVELPEIAKIYKAGLHYMLPIVVLVYFLMIEQKSPGLSAFWATALLFVILLTQKPIKAFFRKQSNIVSNFVEGCHDLWSGLIDGSRNMIGIALATATAGVIVGTVTLTGVGQVMADLVETMAYGLTYLSAMAVHAISPLTDFVGITSFQGTVAERAADMTGTILVFVLLCVGLLSLVLGMGLPTTANYIVVSSLMAGVVVELGAQSGLIVPLIAVHLFVFYFGIMADVTPPVGLASFAAAAVSGGDAIRTGFVAFFYSLRTVALPFVFIFNTDLLLIDVTWTQGILVAISATIAILVFTAGTMGYFVTRSKIYESFLLVFVAFALFRPDFFMNRIMPAHTEVAPTELVQALGTAEAGQELRLTIEGPDFDTGEIASTTLIVEAIEGLDGAAMAEKAGLILLPEGSQMNLDAPGFGTPAEQDLGSFDFYGDSPVFVKEILAPVDQLPKELVFIPALLLLGLIAMMQRGRVRREGDPA</sequence>
<dbReference type="PANTHER" id="PTHR43849:SF2">
    <property type="entry name" value="BLL3936 PROTEIN"/>
    <property type="match status" value="1"/>
</dbReference>
<evidence type="ECO:0000256" key="2">
    <source>
        <dbReference type="SAM" id="Phobius"/>
    </source>
</evidence>
<feature type="transmembrane region" description="Helical" evidence="2">
    <location>
        <begin position="276"/>
        <end position="294"/>
    </location>
</feature>
<keyword evidence="5" id="KW-1185">Reference proteome</keyword>
<keyword evidence="2" id="KW-1133">Transmembrane helix</keyword>
<feature type="transmembrane region" description="Helical" evidence="2">
    <location>
        <begin position="717"/>
        <end position="739"/>
    </location>
</feature>
<feature type="transmembrane region" description="Helical" evidence="2">
    <location>
        <begin position="841"/>
        <end position="863"/>
    </location>
</feature>
<feature type="transmembrane region" description="Helical" evidence="2">
    <location>
        <begin position="325"/>
        <end position="347"/>
    </location>
</feature>
<feature type="domain" description="TRAP C4-dicarboxylate transport system permease DctM subunit" evidence="3">
    <location>
        <begin position="523"/>
        <end position="836"/>
    </location>
</feature>
<evidence type="ECO:0000313" key="4">
    <source>
        <dbReference type="EMBL" id="GAA6198174.1"/>
    </source>
</evidence>
<feature type="transmembrane region" description="Helical" evidence="2">
    <location>
        <begin position="158"/>
        <end position="184"/>
    </location>
</feature>
<feature type="transmembrane region" description="Helical" evidence="2">
    <location>
        <begin position="869"/>
        <end position="887"/>
    </location>
</feature>
<feature type="transmembrane region" description="Helical" evidence="2">
    <location>
        <begin position="31"/>
        <end position="51"/>
    </location>
</feature>
<feature type="transmembrane region" description="Helical" evidence="2">
    <location>
        <begin position="774"/>
        <end position="799"/>
    </location>
</feature>